<keyword evidence="3" id="KW-1185">Reference proteome</keyword>
<dbReference type="EMBL" id="JAQQWI010000006">
    <property type="protein sequence ID" value="KAK8033969.1"/>
    <property type="molecule type" value="Genomic_DNA"/>
</dbReference>
<proteinExistence type="predicted"/>
<sequence length="604" mass="66119">MTGLRRSSRQPKAAAPHAVRPAVNASTTAAPAAKGNRPSAASSADRISSLPPEIVTMVLGNIDAQDHRTMNALGRTNKAFYTLMMPRLYGRVVLHAQYHIHIAKLIRTLEPLLTITQKKQLMKEGTYKGQQENGYRPGPDEDAKPICADHVRQLIVGWVDPGRNHKFIVLRYLEEAVRTLQNLEIINTWVMNASIARGIASQKHLQALSIRSRDLGRDDATTEALCRVKNLRHLALVTSDWSDAANSSVEECLVRNSASTLKSLYLSTASYGIRFLPYRNGPGLASSGTAGYRLTNLTSLRLVDFHLDGENAAEMLKSVDFVRLDELALGRNRSESGESCGSLFDPLSAAFAAASQTASPPKLRWLLIGLSKGVEARTRFVGSFSTLTTLLAENHGKYKESVSTNPGLSSALLAGILGHRNLRTLELAHPRGCQTGERVPHLSAQTVRALVDGLPELRELVLAPVEDQIDEIARVLVEAKNLTSVTSTIYDRADDKPGFRTVGAIVRAFLDHVDATSQQMGQGFVWEDHYRLRRVSASYRTWAVASTFPKQRKGDKVTPERVTGRAHPDRGVLVKDATESGSRLTVAGFDPTFGWVDGVARDLA</sequence>
<organism evidence="2 3">
    <name type="scientific">Apiospora marii</name>
    <dbReference type="NCBI Taxonomy" id="335849"/>
    <lineage>
        <taxon>Eukaryota</taxon>
        <taxon>Fungi</taxon>
        <taxon>Dikarya</taxon>
        <taxon>Ascomycota</taxon>
        <taxon>Pezizomycotina</taxon>
        <taxon>Sordariomycetes</taxon>
        <taxon>Xylariomycetidae</taxon>
        <taxon>Amphisphaeriales</taxon>
        <taxon>Apiosporaceae</taxon>
        <taxon>Apiospora</taxon>
    </lineage>
</organism>
<dbReference type="SUPFAM" id="SSF52047">
    <property type="entry name" value="RNI-like"/>
    <property type="match status" value="1"/>
</dbReference>
<dbReference type="Proteomes" id="UP001396898">
    <property type="component" value="Unassembled WGS sequence"/>
</dbReference>
<comment type="caution">
    <text evidence="2">The sequence shown here is derived from an EMBL/GenBank/DDBJ whole genome shotgun (WGS) entry which is preliminary data.</text>
</comment>
<gene>
    <name evidence="2" type="ORF">PG991_003367</name>
</gene>
<dbReference type="InterPro" id="IPR032675">
    <property type="entry name" value="LRR_dom_sf"/>
</dbReference>
<feature type="region of interest" description="Disordered" evidence="1">
    <location>
        <begin position="1"/>
        <end position="47"/>
    </location>
</feature>
<accession>A0ABR1SI61</accession>
<name>A0ABR1SI61_9PEZI</name>
<evidence type="ECO:0000256" key="1">
    <source>
        <dbReference type="SAM" id="MobiDB-lite"/>
    </source>
</evidence>
<evidence type="ECO:0008006" key="4">
    <source>
        <dbReference type="Google" id="ProtNLM"/>
    </source>
</evidence>
<reference evidence="2 3" key="1">
    <citation type="submission" date="2023-01" db="EMBL/GenBank/DDBJ databases">
        <title>Analysis of 21 Apiospora genomes using comparative genomics revels a genus with tremendous synthesis potential of carbohydrate active enzymes and secondary metabolites.</title>
        <authorList>
            <person name="Sorensen T."/>
        </authorList>
    </citation>
    <scope>NUCLEOTIDE SEQUENCE [LARGE SCALE GENOMIC DNA]</scope>
    <source>
        <strain evidence="2 3">CBS 20057</strain>
    </source>
</reference>
<feature type="compositionally biased region" description="Low complexity" evidence="1">
    <location>
        <begin position="21"/>
        <end position="33"/>
    </location>
</feature>
<evidence type="ECO:0000313" key="2">
    <source>
        <dbReference type="EMBL" id="KAK8033969.1"/>
    </source>
</evidence>
<dbReference type="Gene3D" id="3.80.10.10">
    <property type="entry name" value="Ribonuclease Inhibitor"/>
    <property type="match status" value="1"/>
</dbReference>
<protein>
    <recommendedName>
        <fullName evidence="4">F-box domain-containing protein</fullName>
    </recommendedName>
</protein>
<evidence type="ECO:0000313" key="3">
    <source>
        <dbReference type="Proteomes" id="UP001396898"/>
    </source>
</evidence>